<comment type="caution">
    <text evidence="1">The sequence shown here is derived from an EMBL/GenBank/DDBJ whole genome shotgun (WGS) entry which is preliminary data.</text>
</comment>
<protein>
    <submittedName>
        <fullName evidence="1">Uncharacterized protein</fullName>
    </submittedName>
</protein>
<reference evidence="1" key="1">
    <citation type="submission" date="2024-09" db="EMBL/GenBank/DDBJ databases">
        <title>Black Yeasts Isolated from many extreme environments.</title>
        <authorList>
            <person name="Coleine C."/>
            <person name="Stajich J.E."/>
            <person name="Selbmann L."/>
        </authorList>
    </citation>
    <scope>NUCLEOTIDE SEQUENCE</scope>
    <source>
        <strain evidence="1">CCFEE 5737</strain>
    </source>
</reference>
<evidence type="ECO:0000313" key="1">
    <source>
        <dbReference type="EMBL" id="KAK3080370.1"/>
    </source>
</evidence>
<evidence type="ECO:0000313" key="2">
    <source>
        <dbReference type="Proteomes" id="UP001186974"/>
    </source>
</evidence>
<keyword evidence="2" id="KW-1185">Reference proteome</keyword>
<dbReference type="Proteomes" id="UP001186974">
    <property type="component" value="Unassembled WGS sequence"/>
</dbReference>
<proteinExistence type="predicted"/>
<gene>
    <name evidence="1" type="ORF">LTS18_002055</name>
</gene>
<sequence>AKRRAEDTETAKIEMDKALKHWVDFFKNNKRYVEIGKVVGRPPLPQNRKSIPLCDGAMKKRPVKGGKLGSAMEKALGGAGAGKAAGGMPDFVKGGS</sequence>
<organism evidence="1 2">
    <name type="scientific">Coniosporium uncinatum</name>
    <dbReference type="NCBI Taxonomy" id="93489"/>
    <lineage>
        <taxon>Eukaryota</taxon>
        <taxon>Fungi</taxon>
        <taxon>Dikarya</taxon>
        <taxon>Ascomycota</taxon>
        <taxon>Pezizomycotina</taxon>
        <taxon>Dothideomycetes</taxon>
        <taxon>Dothideomycetes incertae sedis</taxon>
        <taxon>Coniosporium</taxon>
    </lineage>
</organism>
<name>A0ACC3DUA9_9PEZI</name>
<accession>A0ACC3DUA9</accession>
<feature type="non-terminal residue" evidence="1">
    <location>
        <position position="1"/>
    </location>
</feature>
<dbReference type="EMBL" id="JAWDJW010000603">
    <property type="protein sequence ID" value="KAK3080370.1"/>
    <property type="molecule type" value="Genomic_DNA"/>
</dbReference>